<sequence>MRFTNQTAATNFLLLGLSSDPELQPVMFGLFLSIYLVTMVGNLFIILAIILDSHLHTPMYFFISNLSLTDLFTSTTTIPKMLVNIHEQNLTITFAGCLSQACFAMLFASLECCLLAAMAYDRYVAICYPLRYTVIMNWRLCILLIIFSLLSSSVNALLLSLTVLWLSFCKDLEIPHFFCEITQVIKAACSDIFINNILIYIAGLTFGGITFAGIIFSYTEIVSSVLKISSVQGRFKAFSTCGSHLSVVSLFYGTGLGVCISSAVTDSPRMTAVATVMYTIVTQMLNPFIYSLRNKDMKEALKKLIGRMTFLC</sequence>
<dbReference type="Proteomes" id="UP000886700">
    <property type="component" value="Unplaced"/>
</dbReference>
<dbReference type="InterPro" id="IPR017452">
    <property type="entry name" value="GPCR_Rhodpsn_7TM"/>
</dbReference>
<feature type="transmembrane region" description="Helical" evidence="9">
    <location>
        <begin position="98"/>
        <end position="120"/>
    </location>
</feature>
<keyword evidence="7 8" id="KW-0807">Transducer</keyword>
<keyword evidence="2 8" id="KW-0812">Transmembrane</keyword>
<evidence type="ECO:0000256" key="5">
    <source>
        <dbReference type="ARBA" id="ARBA00023136"/>
    </source>
</evidence>
<comment type="subcellular location">
    <subcellularLocation>
        <location evidence="9">Cell membrane</location>
        <topology evidence="9">Multi-pass membrane protein</topology>
    </subcellularLocation>
    <subcellularLocation>
        <location evidence="1">Membrane</location>
        <topology evidence="1">Multi-pass membrane protein</topology>
    </subcellularLocation>
</comment>
<gene>
    <name evidence="12" type="primary">LOC121136478</name>
</gene>
<keyword evidence="6 8" id="KW-0675">Receptor</keyword>
<evidence type="ECO:0000313" key="11">
    <source>
        <dbReference type="Proteomes" id="UP000886700"/>
    </source>
</evidence>
<keyword evidence="3 9" id="KW-1133">Transmembrane helix</keyword>
<dbReference type="PANTHER" id="PTHR48001">
    <property type="entry name" value="OLFACTORY RECEPTOR"/>
    <property type="match status" value="1"/>
</dbReference>
<dbReference type="SUPFAM" id="SSF81321">
    <property type="entry name" value="Family A G protein-coupled receptor-like"/>
    <property type="match status" value="1"/>
</dbReference>
<dbReference type="PROSITE" id="PS50262">
    <property type="entry name" value="G_PROTEIN_RECEP_F1_2"/>
    <property type="match status" value="1"/>
</dbReference>
<feature type="transmembrane region" description="Helical" evidence="9">
    <location>
        <begin position="140"/>
        <end position="168"/>
    </location>
</feature>
<dbReference type="GeneID" id="121136478"/>
<feature type="domain" description="G-protein coupled receptors family 1 profile" evidence="10">
    <location>
        <begin position="41"/>
        <end position="290"/>
    </location>
</feature>
<dbReference type="PRINTS" id="PR00237">
    <property type="entry name" value="GPCRRHODOPSN"/>
</dbReference>
<keyword evidence="9" id="KW-0552">Olfaction</keyword>
<reference evidence="12" key="1">
    <citation type="submission" date="2025-08" db="UniProtKB">
        <authorList>
            <consortium name="RefSeq"/>
        </authorList>
    </citation>
    <scope>IDENTIFICATION</scope>
    <source>
        <tissue evidence="12">Liver</tissue>
    </source>
</reference>
<feature type="transmembrane region" description="Helical" evidence="9">
    <location>
        <begin position="237"/>
        <end position="264"/>
    </location>
</feature>
<keyword evidence="9" id="KW-1003">Cell membrane</keyword>
<dbReference type="CDD" id="cd15234">
    <property type="entry name" value="7tmA_OR7-like"/>
    <property type="match status" value="1"/>
</dbReference>
<keyword evidence="5 9" id="KW-0472">Membrane</keyword>
<accession>A0ABM2WQ55</accession>
<evidence type="ECO:0000256" key="7">
    <source>
        <dbReference type="ARBA" id="ARBA00023224"/>
    </source>
</evidence>
<feature type="transmembrane region" description="Helical" evidence="9">
    <location>
        <begin position="197"/>
        <end position="216"/>
    </location>
</feature>
<dbReference type="InterPro" id="IPR000725">
    <property type="entry name" value="Olfact_rcpt"/>
</dbReference>
<keyword evidence="9" id="KW-0716">Sensory transduction</keyword>
<dbReference type="InterPro" id="IPR000276">
    <property type="entry name" value="GPCR_Rhodpsn"/>
</dbReference>
<feature type="transmembrane region" description="Helical" evidence="9">
    <location>
        <begin position="270"/>
        <end position="292"/>
    </location>
</feature>
<evidence type="ECO:0000259" key="10">
    <source>
        <dbReference type="PROSITE" id="PS50262"/>
    </source>
</evidence>
<evidence type="ECO:0000256" key="6">
    <source>
        <dbReference type="ARBA" id="ARBA00023170"/>
    </source>
</evidence>
<evidence type="ECO:0000313" key="12">
    <source>
        <dbReference type="RefSeq" id="XP_040592897.1"/>
    </source>
</evidence>
<dbReference type="PROSITE" id="PS00237">
    <property type="entry name" value="G_PROTEIN_RECEP_F1_1"/>
    <property type="match status" value="1"/>
</dbReference>
<evidence type="ECO:0000256" key="4">
    <source>
        <dbReference type="ARBA" id="ARBA00023040"/>
    </source>
</evidence>
<dbReference type="PRINTS" id="PR00245">
    <property type="entry name" value="OLFACTORYR"/>
</dbReference>
<name>A0ABM2WQ55_MESAU</name>
<evidence type="ECO:0000256" key="2">
    <source>
        <dbReference type="ARBA" id="ARBA00022692"/>
    </source>
</evidence>
<dbReference type="Pfam" id="PF13853">
    <property type="entry name" value="7tm_4"/>
    <property type="match status" value="1"/>
</dbReference>
<dbReference type="Gene3D" id="1.20.1070.10">
    <property type="entry name" value="Rhodopsin 7-helix transmembrane proteins"/>
    <property type="match status" value="1"/>
</dbReference>
<feature type="transmembrane region" description="Helical" evidence="9">
    <location>
        <begin position="26"/>
        <end position="51"/>
    </location>
</feature>
<evidence type="ECO:0000256" key="1">
    <source>
        <dbReference type="ARBA" id="ARBA00004141"/>
    </source>
</evidence>
<keyword evidence="11" id="KW-1185">Reference proteome</keyword>
<evidence type="ECO:0000256" key="8">
    <source>
        <dbReference type="RuleBase" id="RU000688"/>
    </source>
</evidence>
<protein>
    <recommendedName>
        <fullName evidence="9">Olfactory receptor</fullName>
    </recommendedName>
</protein>
<proteinExistence type="inferred from homology"/>
<evidence type="ECO:0000256" key="3">
    <source>
        <dbReference type="ARBA" id="ARBA00022989"/>
    </source>
</evidence>
<evidence type="ECO:0000256" key="9">
    <source>
        <dbReference type="RuleBase" id="RU363047"/>
    </source>
</evidence>
<comment type="similarity">
    <text evidence="8">Belongs to the G-protein coupled receptor 1 family.</text>
</comment>
<organism evidence="11 12">
    <name type="scientific">Mesocricetus auratus</name>
    <name type="common">Golden hamster</name>
    <dbReference type="NCBI Taxonomy" id="10036"/>
    <lineage>
        <taxon>Eukaryota</taxon>
        <taxon>Metazoa</taxon>
        <taxon>Chordata</taxon>
        <taxon>Craniata</taxon>
        <taxon>Vertebrata</taxon>
        <taxon>Euteleostomi</taxon>
        <taxon>Mammalia</taxon>
        <taxon>Eutheria</taxon>
        <taxon>Euarchontoglires</taxon>
        <taxon>Glires</taxon>
        <taxon>Rodentia</taxon>
        <taxon>Myomorpha</taxon>
        <taxon>Muroidea</taxon>
        <taxon>Cricetidae</taxon>
        <taxon>Cricetinae</taxon>
        <taxon>Mesocricetus</taxon>
    </lineage>
</organism>
<keyword evidence="4 8" id="KW-0297">G-protein coupled receptor</keyword>
<dbReference type="RefSeq" id="XP_040592897.1">
    <property type="nucleotide sequence ID" value="XM_040736963.1"/>
</dbReference>